<dbReference type="EMBL" id="CP108164">
    <property type="protein sequence ID" value="WTQ84590.1"/>
    <property type="molecule type" value="Genomic_DNA"/>
</dbReference>
<dbReference type="RefSeq" id="WP_405452272.1">
    <property type="nucleotide sequence ID" value="NZ_CP108164.1"/>
</dbReference>
<evidence type="ECO:0000313" key="2">
    <source>
        <dbReference type="Proteomes" id="UP001622557"/>
    </source>
</evidence>
<protein>
    <submittedName>
        <fullName evidence="1">Uncharacterized protein</fullName>
    </submittedName>
</protein>
<sequence>MADSLPGKDRASARFLLVTMAAGVSDLADGLSKAAPEVAARRAAAASGNAVSPTNTAVGSTQEFAFSVTAKADGVWPGTTWPTRTDITASGFEEAVSGSRITLKVVKDDPFGGVP</sequence>
<organism evidence="1 2">
    <name type="scientific">Streptomyces achromogenes</name>
    <dbReference type="NCBI Taxonomy" id="67255"/>
    <lineage>
        <taxon>Bacteria</taxon>
        <taxon>Bacillati</taxon>
        <taxon>Actinomycetota</taxon>
        <taxon>Actinomycetes</taxon>
        <taxon>Kitasatosporales</taxon>
        <taxon>Streptomycetaceae</taxon>
        <taxon>Streptomyces</taxon>
    </lineage>
</organism>
<reference evidence="1 2" key="1">
    <citation type="submission" date="2022-10" db="EMBL/GenBank/DDBJ databases">
        <title>The complete genomes of actinobacterial strains from the NBC collection.</title>
        <authorList>
            <person name="Joergensen T.S."/>
            <person name="Alvarez Arevalo M."/>
            <person name="Sterndorff E.B."/>
            <person name="Faurdal D."/>
            <person name="Vuksanovic O."/>
            <person name="Mourched A.-S."/>
            <person name="Charusanti P."/>
            <person name="Shaw S."/>
            <person name="Blin K."/>
            <person name="Weber T."/>
        </authorList>
    </citation>
    <scope>NUCLEOTIDE SEQUENCE [LARGE SCALE GENOMIC DNA]</scope>
    <source>
        <strain evidence="1 2">NBC_00156</strain>
    </source>
</reference>
<keyword evidence="2" id="KW-1185">Reference proteome</keyword>
<evidence type="ECO:0000313" key="1">
    <source>
        <dbReference type="EMBL" id="WTQ84590.1"/>
    </source>
</evidence>
<gene>
    <name evidence="1" type="ORF">OG350_31695</name>
</gene>
<name>A0ABZ1KWU8_STRAH</name>
<accession>A0ABZ1KWU8</accession>
<proteinExistence type="predicted"/>
<dbReference type="GeneID" id="97285098"/>
<dbReference type="Proteomes" id="UP001622557">
    <property type="component" value="Chromosome"/>
</dbReference>